<sequence>MGLFRSWKSKAQNLENDLFAARETIQRLRTEVGRLNRLAQPATSDLNKSIIPTPRAKVEVIEKEREELKVDIEGLKWRLDDIITAYNELEAQSAKITKEKKAETKKLEAATKEYEQEKRSWREDSRRNILEQQSMFVRHSKESKDREHSLVENFSQQLCRLEASEADRRRAIQQRLDATEALLSQSSNRVTELEKELQDNTEMITDTRLILNRSRNEIVIEKRKVQEAAKEMTDKNRKMEFLQQECVRMALR</sequence>
<evidence type="ECO:0000256" key="1">
    <source>
        <dbReference type="SAM" id="Coils"/>
    </source>
</evidence>
<organism evidence="2 3">
    <name type="scientific">Oculimacula yallundae</name>
    <dbReference type="NCBI Taxonomy" id="86028"/>
    <lineage>
        <taxon>Eukaryota</taxon>
        <taxon>Fungi</taxon>
        <taxon>Dikarya</taxon>
        <taxon>Ascomycota</taxon>
        <taxon>Pezizomycotina</taxon>
        <taxon>Leotiomycetes</taxon>
        <taxon>Helotiales</taxon>
        <taxon>Ploettnerulaceae</taxon>
        <taxon>Oculimacula</taxon>
    </lineage>
</organism>
<gene>
    <name evidence="2" type="ORF">VTL71DRAFT_2054</name>
</gene>
<comment type="caution">
    <text evidence="2">The sequence shown here is derived from an EMBL/GenBank/DDBJ whole genome shotgun (WGS) entry which is preliminary data.</text>
</comment>
<evidence type="ECO:0008006" key="4">
    <source>
        <dbReference type="Google" id="ProtNLM"/>
    </source>
</evidence>
<feature type="coiled-coil region" evidence="1">
    <location>
        <begin position="176"/>
        <end position="245"/>
    </location>
</feature>
<proteinExistence type="predicted"/>
<accession>A0ABR4C7U0</accession>
<evidence type="ECO:0000313" key="2">
    <source>
        <dbReference type="EMBL" id="KAL2065983.1"/>
    </source>
</evidence>
<evidence type="ECO:0000313" key="3">
    <source>
        <dbReference type="Proteomes" id="UP001595075"/>
    </source>
</evidence>
<keyword evidence="1" id="KW-0175">Coiled coil</keyword>
<dbReference type="EMBL" id="JAZHXI010000011">
    <property type="protein sequence ID" value="KAL2065983.1"/>
    <property type="molecule type" value="Genomic_DNA"/>
</dbReference>
<feature type="coiled-coil region" evidence="1">
    <location>
        <begin position="58"/>
        <end position="124"/>
    </location>
</feature>
<keyword evidence="3" id="KW-1185">Reference proteome</keyword>
<reference evidence="2 3" key="1">
    <citation type="journal article" date="2024" name="Commun. Biol.">
        <title>Comparative genomic analysis of thermophilic fungi reveals convergent evolutionary adaptations and gene losses.</title>
        <authorList>
            <person name="Steindorff A.S."/>
            <person name="Aguilar-Pontes M.V."/>
            <person name="Robinson A.J."/>
            <person name="Andreopoulos B."/>
            <person name="LaButti K."/>
            <person name="Kuo A."/>
            <person name="Mondo S."/>
            <person name="Riley R."/>
            <person name="Otillar R."/>
            <person name="Haridas S."/>
            <person name="Lipzen A."/>
            <person name="Grimwood J."/>
            <person name="Schmutz J."/>
            <person name="Clum A."/>
            <person name="Reid I.D."/>
            <person name="Moisan M.C."/>
            <person name="Butler G."/>
            <person name="Nguyen T.T.M."/>
            <person name="Dewar K."/>
            <person name="Conant G."/>
            <person name="Drula E."/>
            <person name="Henrissat B."/>
            <person name="Hansel C."/>
            <person name="Singer S."/>
            <person name="Hutchinson M.I."/>
            <person name="de Vries R.P."/>
            <person name="Natvig D.O."/>
            <person name="Powell A.J."/>
            <person name="Tsang A."/>
            <person name="Grigoriev I.V."/>
        </authorList>
    </citation>
    <scope>NUCLEOTIDE SEQUENCE [LARGE SCALE GENOMIC DNA]</scope>
    <source>
        <strain evidence="2 3">CBS 494.80</strain>
    </source>
</reference>
<name>A0ABR4C7U0_9HELO</name>
<protein>
    <recommendedName>
        <fullName evidence="4">Tropomyosin</fullName>
    </recommendedName>
</protein>
<dbReference type="Proteomes" id="UP001595075">
    <property type="component" value="Unassembled WGS sequence"/>
</dbReference>